<dbReference type="InterPro" id="IPR044751">
    <property type="entry name" value="Ion_transp-like_CBS"/>
</dbReference>
<reference evidence="15 16" key="1">
    <citation type="submission" date="2024-09" db="EMBL/GenBank/DDBJ databases">
        <authorList>
            <person name="Sun Q."/>
            <person name="Mori K."/>
        </authorList>
    </citation>
    <scope>NUCLEOTIDE SEQUENCE [LARGE SCALE GENOMIC DNA]</scope>
    <source>
        <strain evidence="15 16">TBRC 2205</strain>
    </source>
</reference>
<dbReference type="Pfam" id="PF01595">
    <property type="entry name" value="CNNM"/>
    <property type="match status" value="1"/>
</dbReference>
<dbReference type="SMART" id="SM01091">
    <property type="entry name" value="CorC_HlyC"/>
    <property type="match status" value="1"/>
</dbReference>
<keyword evidence="16" id="KW-1185">Reference proteome</keyword>
<dbReference type="Pfam" id="PF00571">
    <property type="entry name" value="CBS"/>
    <property type="match status" value="1"/>
</dbReference>
<dbReference type="InterPro" id="IPR002550">
    <property type="entry name" value="CNNM"/>
</dbReference>
<dbReference type="SUPFAM" id="SSF54631">
    <property type="entry name" value="CBS-domain pair"/>
    <property type="match status" value="1"/>
</dbReference>
<dbReference type="InterPro" id="IPR046342">
    <property type="entry name" value="CBS_dom_sf"/>
</dbReference>
<keyword evidence="8 10" id="KW-0472">Membrane</keyword>
<evidence type="ECO:0000256" key="4">
    <source>
        <dbReference type="ARBA" id="ARBA00022692"/>
    </source>
</evidence>
<evidence type="ECO:0000256" key="2">
    <source>
        <dbReference type="ARBA" id="ARBA00006337"/>
    </source>
</evidence>
<dbReference type="InterPro" id="IPR016169">
    <property type="entry name" value="FAD-bd_PCMH_sub2"/>
</dbReference>
<organism evidence="15 16">
    <name type="scientific">Plantactinospora siamensis</name>
    <dbReference type="NCBI Taxonomy" id="555372"/>
    <lineage>
        <taxon>Bacteria</taxon>
        <taxon>Bacillati</taxon>
        <taxon>Actinomycetota</taxon>
        <taxon>Actinomycetes</taxon>
        <taxon>Micromonosporales</taxon>
        <taxon>Micromonosporaceae</taxon>
        <taxon>Plantactinospora</taxon>
    </lineage>
</organism>
<proteinExistence type="inferred from homology"/>
<evidence type="ECO:0000256" key="11">
    <source>
        <dbReference type="SAM" id="MobiDB-lite"/>
    </source>
</evidence>
<evidence type="ECO:0000256" key="3">
    <source>
        <dbReference type="ARBA" id="ARBA00022475"/>
    </source>
</evidence>
<feature type="region of interest" description="Disordered" evidence="11">
    <location>
        <begin position="417"/>
        <end position="443"/>
    </location>
</feature>
<comment type="subcellular location">
    <subcellularLocation>
        <location evidence="1">Cell membrane</location>
        <topology evidence="1">Multi-pass membrane protein</topology>
    </subcellularLocation>
</comment>
<dbReference type="CDD" id="cd04590">
    <property type="entry name" value="CBS_pair_CorC_HlyC_assoc"/>
    <property type="match status" value="1"/>
</dbReference>
<feature type="transmembrane region" description="Helical" evidence="12">
    <location>
        <begin position="95"/>
        <end position="115"/>
    </location>
</feature>
<evidence type="ECO:0000256" key="5">
    <source>
        <dbReference type="ARBA" id="ARBA00022737"/>
    </source>
</evidence>
<dbReference type="PROSITE" id="PS51846">
    <property type="entry name" value="CNNM"/>
    <property type="match status" value="1"/>
</dbReference>
<name>A0ABV6P1F6_9ACTN</name>
<evidence type="ECO:0000256" key="8">
    <source>
        <dbReference type="ARBA" id="ARBA00023136"/>
    </source>
</evidence>
<dbReference type="Gene3D" id="3.30.465.10">
    <property type="match status" value="1"/>
</dbReference>
<feature type="transmembrane region" description="Helical" evidence="12">
    <location>
        <begin position="54"/>
        <end position="75"/>
    </location>
</feature>
<gene>
    <name evidence="15" type="ORF">ACFFHU_22265</name>
</gene>
<dbReference type="InterPro" id="IPR005170">
    <property type="entry name" value="Transptr-assoc_dom"/>
</dbReference>
<comment type="similarity">
    <text evidence="2">Belongs to the UPF0053 family.</text>
</comment>
<keyword evidence="6 10" id="KW-1133">Transmembrane helix</keyword>
<sequence>MQLALVGVLVIVNAAFAGSEMALVSLRDSQLQRLERLSRSGRVLARLAKDPNRFLATIQIGITLAGFLASAAAAVSLAKPLVPLLGMLGEAAQPAAVVIVTLMLTFATLVFGELAPKRIAMQRAEGWALVVARPLDLLATLSRPAVWTLGKTTDLVVRLAGVDPKPQRDEISPDELREIVTGHHGLTVEQQTIIAGAVEIAERQLRAVLVPRLEVFCLDSGTSAEAARIVLAASGNSRAPVVRHGMLDDTVGVVHLRDLVGVPDDRPIDDYSRPPLLLPDSLPVVQALRRFKSERQHIALVVDERGAVDGIVTLEDVLEEIVGEIYDENDRDVRGVRTEVDGAMLLPGTFPIHDLPDIGVALPTRPAGDYTTIAGLILAVLGRIPTESGETVTIDGWVLEVAAVAHHAITRVRLRAGERSATESAAGQEAAEPDDAALNPAGS</sequence>
<evidence type="ECO:0000256" key="12">
    <source>
        <dbReference type="SAM" id="Phobius"/>
    </source>
</evidence>
<evidence type="ECO:0000313" key="16">
    <source>
        <dbReference type="Proteomes" id="UP001589894"/>
    </source>
</evidence>
<dbReference type="RefSeq" id="WP_377341882.1">
    <property type="nucleotide sequence ID" value="NZ_JBHLUE010000017.1"/>
</dbReference>
<dbReference type="InterPro" id="IPR000644">
    <property type="entry name" value="CBS_dom"/>
</dbReference>
<dbReference type="PANTHER" id="PTHR43099:SF5">
    <property type="entry name" value="HLYC_CORC FAMILY TRANSPORTER"/>
    <property type="match status" value="1"/>
</dbReference>
<keyword evidence="3" id="KW-1003">Cell membrane</keyword>
<keyword evidence="4 10" id="KW-0812">Transmembrane</keyword>
<evidence type="ECO:0000259" key="13">
    <source>
        <dbReference type="PROSITE" id="PS51371"/>
    </source>
</evidence>
<dbReference type="Proteomes" id="UP001589894">
    <property type="component" value="Unassembled WGS sequence"/>
</dbReference>
<protein>
    <submittedName>
        <fullName evidence="15">Hemolysin family protein</fullName>
    </submittedName>
</protein>
<evidence type="ECO:0000256" key="9">
    <source>
        <dbReference type="PROSITE-ProRule" id="PRU00703"/>
    </source>
</evidence>
<evidence type="ECO:0000256" key="7">
    <source>
        <dbReference type="ARBA" id="ARBA00023122"/>
    </source>
</evidence>
<feature type="domain" description="CBS" evidence="13">
    <location>
        <begin position="271"/>
        <end position="328"/>
    </location>
</feature>
<evidence type="ECO:0000256" key="10">
    <source>
        <dbReference type="PROSITE-ProRule" id="PRU01193"/>
    </source>
</evidence>
<dbReference type="Pfam" id="PF03471">
    <property type="entry name" value="CorC_HlyC"/>
    <property type="match status" value="1"/>
</dbReference>
<evidence type="ECO:0000313" key="15">
    <source>
        <dbReference type="EMBL" id="MFC0566850.1"/>
    </source>
</evidence>
<keyword evidence="5" id="KW-0677">Repeat</keyword>
<keyword evidence="7 9" id="KW-0129">CBS domain</keyword>
<dbReference type="InterPro" id="IPR036318">
    <property type="entry name" value="FAD-bd_PCMH-like_sf"/>
</dbReference>
<dbReference type="EMBL" id="JBHLUE010000017">
    <property type="protein sequence ID" value="MFC0566850.1"/>
    <property type="molecule type" value="Genomic_DNA"/>
</dbReference>
<feature type="transmembrane region" description="Helical" evidence="12">
    <location>
        <begin position="6"/>
        <end position="26"/>
    </location>
</feature>
<dbReference type="PANTHER" id="PTHR43099">
    <property type="entry name" value="UPF0053 PROTEIN YRKA"/>
    <property type="match status" value="1"/>
</dbReference>
<dbReference type="SUPFAM" id="SSF56176">
    <property type="entry name" value="FAD-binding/transporter-associated domain-like"/>
    <property type="match status" value="1"/>
</dbReference>
<dbReference type="PROSITE" id="PS51371">
    <property type="entry name" value="CBS"/>
    <property type="match status" value="1"/>
</dbReference>
<dbReference type="InterPro" id="IPR051676">
    <property type="entry name" value="UPF0053_domain"/>
</dbReference>
<evidence type="ECO:0000259" key="14">
    <source>
        <dbReference type="PROSITE" id="PS51846"/>
    </source>
</evidence>
<dbReference type="Gene3D" id="3.10.580.10">
    <property type="entry name" value="CBS-domain"/>
    <property type="match status" value="1"/>
</dbReference>
<dbReference type="SMART" id="SM00116">
    <property type="entry name" value="CBS"/>
    <property type="match status" value="2"/>
</dbReference>
<feature type="domain" description="CNNM transmembrane" evidence="14">
    <location>
        <begin position="1"/>
        <end position="192"/>
    </location>
</feature>
<evidence type="ECO:0000256" key="1">
    <source>
        <dbReference type="ARBA" id="ARBA00004651"/>
    </source>
</evidence>
<accession>A0ABV6P1F6</accession>
<comment type="caution">
    <text evidence="15">The sequence shown here is derived from an EMBL/GenBank/DDBJ whole genome shotgun (WGS) entry which is preliminary data.</text>
</comment>
<evidence type="ECO:0000256" key="6">
    <source>
        <dbReference type="ARBA" id="ARBA00022989"/>
    </source>
</evidence>